<dbReference type="InterPro" id="IPR000726">
    <property type="entry name" value="Glyco_hydro_19_cat"/>
</dbReference>
<gene>
    <name evidence="3" type="ORF">CRH09_06090</name>
</gene>
<sequence length="386" mass="38440">MPESAVAPGDVGGAGDGSAEPTDVPGGDGAEESVDARDELDEEGSSGEPVGVPGSDGVQGDSQESADTPGDEGGSAEPVDVPGNVEAQADSTESADTSGGDGEAEGGSVEPVDAPGSDATEGDSVGSGGALGNGVEGDSSDSVGAPSDGGEADGGSEESVGVPGGGEADGGEGSGVEGLDVGVGEVGLGGESGVGESGVVSGGGEVGELTVGQLEAIMPDLPGDRAEELLPALNAAMREGDISTPLRRAAFLAQLAQESCELRYFEELGDDEYFQQYDPGEANTAAGNVEPGDGPRYHGRGPIQLTGRGNYRAAGQALGLDLEGEPELAARPDIGFRIAQWYWSSRNINAVADTGDIAAVTQLVNGGYNGLADRRYYFYRALEVLE</sequence>
<dbReference type="GO" id="GO:0004568">
    <property type="term" value="F:chitinase activity"/>
    <property type="evidence" value="ECO:0007669"/>
    <property type="project" value="InterPro"/>
</dbReference>
<dbReference type="GO" id="GO:0016998">
    <property type="term" value="P:cell wall macromolecule catabolic process"/>
    <property type="evidence" value="ECO:0007669"/>
    <property type="project" value="InterPro"/>
</dbReference>
<dbReference type="GO" id="GO:0006032">
    <property type="term" value="P:chitin catabolic process"/>
    <property type="evidence" value="ECO:0007669"/>
    <property type="project" value="InterPro"/>
</dbReference>
<evidence type="ECO:0000313" key="3">
    <source>
        <dbReference type="EMBL" id="ATL71552.1"/>
    </source>
</evidence>
<feature type="compositionally biased region" description="Gly residues" evidence="1">
    <location>
        <begin position="162"/>
        <end position="176"/>
    </location>
</feature>
<evidence type="ECO:0000313" key="4">
    <source>
        <dbReference type="Proteomes" id="UP000221961"/>
    </source>
</evidence>
<dbReference type="Pfam" id="PF00182">
    <property type="entry name" value="Glyco_hydro_19"/>
    <property type="match status" value="1"/>
</dbReference>
<feature type="compositionally biased region" description="Gly residues" evidence="1">
    <location>
        <begin position="125"/>
        <end position="135"/>
    </location>
</feature>
<evidence type="ECO:0000259" key="2">
    <source>
        <dbReference type="Pfam" id="PF00182"/>
    </source>
</evidence>
<feature type="compositionally biased region" description="Gly residues" evidence="1">
    <location>
        <begin position="184"/>
        <end position="201"/>
    </location>
</feature>
<accession>A0A291RWC6</accession>
<name>A0A291RWC6_9NOCA</name>
<reference evidence="3 4" key="1">
    <citation type="submission" date="2017-10" db="EMBL/GenBank/DDBJ databases">
        <title>Comparative genomics between pathogenic Norcardia.</title>
        <authorList>
            <person name="Zeng L."/>
        </authorList>
    </citation>
    <scope>NUCLEOTIDE SEQUENCE [LARGE SCALE GENOMIC DNA]</scope>
    <source>
        <strain evidence="3 4">NC_YFY_NT001</strain>
    </source>
</reference>
<feature type="region of interest" description="Disordered" evidence="1">
    <location>
        <begin position="1"/>
        <end position="201"/>
    </location>
</feature>
<feature type="domain" description="Glycoside hydrolase family 19 catalytic" evidence="2">
    <location>
        <begin position="280"/>
        <end position="346"/>
    </location>
</feature>
<dbReference type="Proteomes" id="UP000221961">
    <property type="component" value="Chromosome"/>
</dbReference>
<dbReference type="PANTHER" id="PTHR34408:SF1">
    <property type="entry name" value="GLYCOSYL HYDROLASE FAMILY 19 DOMAIN-CONTAINING PROTEIN HI_1415"/>
    <property type="match status" value="1"/>
</dbReference>
<dbReference type="InterPro" id="IPR052354">
    <property type="entry name" value="Cell_Wall_Dynamics_Protein"/>
</dbReference>
<dbReference type="EMBL" id="CP023778">
    <property type="protein sequence ID" value="ATL71552.1"/>
    <property type="molecule type" value="Genomic_DNA"/>
</dbReference>
<dbReference type="AlphaFoldDB" id="A0A291RWC6"/>
<protein>
    <recommendedName>
        <fullName evidence="2">Glycoside hydrolase family 19 catalytic domain-containing protein</fullName>
    </recommendedName>
</protein>
<feature type="compositionally biased region" description="Low complexity" evidence="1">
    <location>
        <begin position="46"/>
        <end position="58"/>
    </location>
</feature>
<dbReference type="Gene3D" id="1.10.530.10">
    <property type="match status" value="1"/>
</dbReference>
<dbReference type="SUPFAM" id="SSF53955">
    <property type="entry name" value="Lysozyme-like"/>
    <property type="match status" value="1"/>
</dbReference>
<proteinExistence type="predicted"/>
<dbReference type="InterPro" id="IPR023346">
    <property type="entry name" value="Lysozyme-like_dom_sf"/>
</dbReference>
<organism evidence="3 4">
    <name type="scientific">Nocardia terpenica</name>
    <dbReference type="NCBI Taxonomy" id="455432"/>
    <lineage>
        <taxon>Bacteria</taxon>
        <taxon>Bacillati</taxon>
        <taxon>Actinomycetota</taxon>
        <taxon>Actinomycetes</taxon>
        <taxon>Mycobacteriales</taxon>
        <taxon>Nocardiaceae</taxon>
        <taxon>Nocardia</taxon>
    </lineage>
</organism>
<evidence type="ECO:0000256" key="1">
    <source>
        <dbReference type="SAM" id="MobiDB-lite"/>
    </source>
</evidence>
<dbReference type="KEGG" id="ntp:CRH09_06090"/>
<feature type="compositionally biased region" description="Acidic residues" evidence="1">
    <location>
        <begin position="29"/>
        <end position="45"/>
    </location>
</feature>
<dbReference type="PANTHER" id="PTHR34408">
    <property type="entry name" value="FAMILY PROTEIN, PUTATIVE-RELATED"/>
    <property type="match status" value="1"/>
</dbReference>